<evidence type="ECO:0000256" key="3">
    <source>
        <dbReference type="ARBA" id="ARBA00022481"/>
    </source>
</evidence>
<evidence type="ECO:0000259" key="13">
    <source>
        <dbReference type="PROSITE" id="PS50885"/>
    </source>
</evidence>
<dbReference type="InterPro" id="IPR033479">
    <property type="entry name" value="dCache_1"/>
</dbReference>
<evidence type="ECO:0000256" key="1">
    <source>
        <dbReference type="ARBA" id="ARBA00004651"/>
    </source>
</evidence>
<comment type="similarity">
    <text evidence="9">Belongs to the methyl-accepting chemotaxis (MCP) protein family.</text>
</comment>
<dbReference type="AlphaFoldDB" id="A0A2V5JVB9"/>
<dbReference type="SUPFAM" id="SSF58104">
    <property type="entry name" value="Methyl-accepting chemotaxis protein (MCP) signaling domain"/>
    <property type="match status" value="1"/>
</dbReference>
<evidence type="ECO:0000256" key="11">
    <source>
        <dbReference type="SAM" id="Phobius"/>
    </source>
</evidence>
<evidence type="ECO:0000256" key="5">
    <source>
        <dbReference type="ARBA" id="ARBA00022692"/>
    </source>
</evidence>
<keyword evidence="2" id="KW-1003">Cell membrane</keyword>
<evidence type="ECO:0000313" key="15">
    <source>
        <dbReference type="Proteomes" id="UP000247476"/>
    </source>
</evidence>
<feature type="transmembrane region" description="Helical" evidence="11">
    <location>
        <begin position="292"/>
        <end position="315"/>
    </location>
</feature>
<dbReference type="SMART" id="SM00283">
    <property type="entry name" value="MA"/>
    <property type="match status" value="1"/>
</dbReference>
<dbReference type="CDD" id="cd06225">
    <property type="entry name" value="HAMP"/>
    <property type="match status" value="1"/>
</dbReference>
<dbReference type="InterPro" id="IPR004089">
    <property type="entry name" value="MCPsignal_dom"/>
</dbReference>
<dbReference type="Pfam" id="PF00015">
    <property type="entry name" value="MCPsignal"/>
    <property type="match status" value="1"/>
</dbReference>
<sequence length="673" mass="72627">MTRTGDELKLNPDSANPTRKKRTVLLTVKNRLIASFLLLLLVPGTLIGTISYRTAAGSIADRLIGSAAENVELVDQTIRQYIQLEMQDVDMLAGQLSSAMIDRKDHQARQLVDGFTSKHPELELLTLGNENGAWMKSPDPGAQEYDPRTRDWYKQTMQSPGQVVVTDPYVSVTSGNVVVTVAKTLQDGKGVVGVNLSLQKLAEIVKNVKIGTEGYVYVLDRTGKFLVHPTNEAGKAAEGAHYEEILKGDAGVVEYVLNGNAKRAAYATNPTTGWKIVGTMEVREVGIATAPILHNTVIVIVSALSVGAVLIFFIIRSITSPLRQLTEASARVSGGDLTETIPIRSGDEFGRLAESFNRMTESLRHVLLELSETSSQLAASSEEMTAGTGQTSQAAERIAGSIQNAARSMDTQTQRAQETARVMEEMSIGVQRIAESAHVIVETSSKTEEDVHNGGETVQQVKRQMTALRDSIDGLAGTIRELTNLSASIREMNEAIADIAGQTNLLSLNAAIEAARAGEQGKGFAVVAHEVRKLADRSSRTADDIHTVIAEMNALMERASAEMDKRVREAADGIAVVLQAESAFRQIEKSTLDVVGQIQDISSITEQMSASSEQVAASAQEMADSFREASGSYVQVAASSQEQLASMEEINGAAEALARMAEQLQRVVERFKL</sequence>
<dbReference type="CDD" id="cd11386">
    <property type="entry name" value="MCP_signal"/>
    <property type="match status" value="1"/>
</dbReference>
<dbReference type="Pfam" id="PF02743">
    <property type="entry name" value="dCache_1"/>
    <property type="match status" value="1"/>
</dbReference>
<dbReference type="CDD" id="cd12912">
    <property type="entry name" value="PDC2_MCP_like"/>
    <property type="match status" value="1"/>
</dbReference>
<dbReference type="InterPro" id="IPR003660">
    <property type="entry name" value="HAMP_dom"/>
</dbReference>
<dbReference type="GO" id="GO:0005886">
    <property type="term" value="C:plasma membrane"/>
    <property type="evidence" value="ECO:0007669"/>
    <property type="project" value="UniProtKB-SubCell"/>
</dbReference>
<evidence type="ECO:0000256" key="8">
    <source>
        <dbReference type="ARBA" id="ARBA00023224"/>
    </source>
</evidence>
<evidence type="ECO:0000256" key="7">
    <source>
        <dbReference type="ARBA" id="ARBA00023136"/>
    </source>
</evidence>
<dbReference type="PROSITE" id="PS50111">
    <property type="entry name" value="CHEMOTAXIS_TRANSDUC_2"/>
    <property type="match status" value="1"/>
</dbReference>
<dbReference type="InterPro" id="IPR029151">
    <property type="entry name" value="Sensor-like_sf"/>
</dbReference>
<feature type="domain" description="HAMP" evidence="13">
    <location>
        <begin position="316"/>
        <end position="368"/>
    </location>
</feature>
<dbReference type="Gene3D" id="3.30.450.20">
    <property type="entry name" value="PAS domain"/>
    <property type="match status" value="2"/>
</dbReference>
<dbReference type="Gene3D" id="6.10.340.10">
    <property type="match status" value="1"/>
</dbReference>
<keyword evidence="15" id="KW-1185">Reference proteome</keyword>
<dbReference type="PROSITE" id="PS50885">
    <property type="entry name" value="HAMP"/>
    <property type="match status" value="1"/>
</dbReference>
<keyword evidence="6 11" id="KW-1133">Transmembrane helix</keyword>
<evidence type="ECO:0000313" key="14">
    <source>
        <dbReference type="EMBL" id="PYI50665.1"/>
    </source>
</evidence>
<feature type="domain" description="Methyl-accepting transducer" evidence="12">
    <location>
        <begin position="387"/>
        <end position="623"/>
    </location>
</feature>
<reference evidence="14 15" key="1">
    <citation type="submission" date="2018-05" db="EMBL/GenBank/DDBJ databases">
        <title>Paenibacillus flagellatus sp. nov., isolated from selenium mineral soil.</title>
        <authorList>
            <person name="Dai X."/>
        </authorList>
    </citation>
    <scope>NUCLEOTIDE SEQUENCE [LARGE SCALE GENOMIC DNA]</scope>
    <source>
        <strain evidence="14 15">DXL2</strain>
    </source>
</reference>
<evidence type="ECO:0000256" key="9">
    <source>
        <dbReference type="ARBA" id="ARBA00029447"/>
    </source>
</evidence>
<keyword evidence="4" id="KW-0145">Chemotaxis</keyword>
<dbReference type="GO" id="GO:0007165">
    <property type="term" value="P:signal transduction"/>
    <property type="evidence" value="ECO:0007669"/>
    <property type="project" value="UniProtKB-KW"/>
</dbReference>
<dbReference type="GO" id="GO:0006935">
    <property type="term" value="P:chemotaxis"/>
    <property type="evidence" value="ECO:0007669"/>
    <property type="project" value="UniProtKB-KW"/>
</dbReference>
<gene>
    <name evidence="14" type="ORF">DLM86_28245</name>
</gene>
<name>A0A2V5JVB9_9BACL</name>
<evidence type="ECO:0000256" key="4">
    <source>
        <dbReference type="ARBA" id="ARBA00022500"/>
    </source>
</evidence>
<dbReference type="Pfam" id="PF00672">
    <property type="entry name" value="HAMP"/>
    <property type="match status" value="1"/>
</dbReference>
<organism evidence="14 15">
    <name type="scientific">Paenibacillus flagellatus</name>
    <dbReference type="NCBI Taxonomy" id="2211139"/>
    <lineage>
        <taxon>Bacteria</taxon>
        <taxon>Bacillati</taxon>
        <taxon>Bacillota</taxon>
        <taxon>Bacilli</taxon>
        <taxon>Bacillales</taxon>
        <taxon>Paenibacillaceae</taxon>
        <taxon>Paenibacillus</taxon>
    </lineage>
</organism>
<proteinExistence type="inferred from homology"/>
<protein>
    <submittedName>
        <fullName evidence="14">Methyl-accepting chemotaxis protein</fullName>
    </submittedName>
</protein>
<dbReference type="EMBL" id="QJVJ01000017">
    <property type="protein sequence ID" value="PYI50665.1"/>
    <property type="molecule type" value="Genomic_DNA"/>
</dbReference>
<dbReference type="CDD" id="cd18773">
    <property type="entry name" value="PDC1_HK_sensor"/>
    <property type="match status" value="1"/>
</dbReference>
<accession>A0A2V5JVB9</accession>
<evidence type="ECO:0000256" key="6">
    <source>
        <dbReference type="ARBA" id="ARBA00022989"/>
    </source>
</evidence>
<comment type="subcellular location">
    <subcellularLocation>
        <location evidence="1">Cell membrane</location>
        <topology evidence="1">Multi-pass membrane protein</topology>
    </subcellularLocation>
</comment>
<dbReference type="Proteomes" id="UP000247476">
    <property type="component" value="Unassembled WGS sequence"/>
</dbReference>
<evidence type="ECO:0000259" key="12">
    <source>
        <dbReference type="PROSITE" id="PS50111"/>
    </source>
</evidence>
<keyword evidence="5 11" id="KW-0812">Transmembrane</keyword>
<dbReference type="SUPFAM" id="SSF103190">
    <property type="entry name" value="Sensory domain-like"/>
    <property type="match status" value="1"/>
</dbReference>
<dbReference type="PANTHER" id="PTHR32089:SF114">
    <property type="entry name" value="METHYL-ACCEPTING CHEMOTAXIS PROTEIN MCPB"/>
    <property type="match status" value="1"/>
</dbReference>
<evidence type="ECO:0000256" key="10">
    <source>
        <dbReference type="PROSITE-ProRule" id="PRU00284"/>
    </source>
</evidence>
<feature type="transmembrane region" description="Helical" evidence="11">
    <location>
        <begin position="32"/>
        <end position="52"/>
    </location>
</feature>
<dbReference type="PANTHER" id="PTHR32089">
    <property type="entry name" value="METHYL-ACCEPTING CHEMOTAXIS PROTEIN MCPB"/>
    <property type="match status" value="1"/>
</dbReference>
<keyword evidence="3" id="KW-0488">Methylation</keyword>
<dbReference type="SMART" id="SM00304">
    <property type="entry name" value="HAMP"/>
    <property type="match status" value="1"/>
</dbReference>
<dbReference type="Gene3D" id="1.10.287.950">
    <property type="entry name" value="Methyl-accepting chemotaxis protein"/>
    <property type="match status" value="1"/>
</dbReference>
<keyword evidence="7 11" id="KW-0472">Membrane</keyword>
<comment type="caution">
    <text evidence="14">The sequence shown here is derived from an EMBL/GenBank/DDBJ whole genome shotgun (WGS) entry which is preliminary data.</text>
</comment>
<keyword evidence="8 10" id="KW-0807">Transducer</keyword>
<evidence type="ECO:0000256" key="2">
    <source>
        <dbReference type="ARBA" id="ARBA00022475"/>
    </source>
</evidence>